<dbReference type="GO" id="GO:0019546">
    <property type="term" value="P:L-arginine deiminase pathway"/>
    <property type="evidence" value="ECO:0007669"/>
    <property type="project" value="TreeGrafter"/>
</dbReference>
<evidence type="ECO:0000256" key="4">
    <source>
        <dbReference type="NCBIfam" id="TIGR00746"/>
    </source>
</evidence>
<dbReference type="NCBIfam" id="TIGR00746">
    <property type="entry name" value="arcC"/>
    <property type="match status" value="1"/>
</dbReference>
<keyword evidence="8" id="KW-1185">Reference proteome</keyword>
<proteinExistence type="inferred from homology"/>
<dbReference type="eggNOG" id="COG0549">
    <property type="taxonomic scope" value="Bacteria"/>
</dbReference>
<dbReference type="Proteomes" id="UP000002019">
    <property type="component" value="Chromosome"/>
</dbReference>
<keyword evidence="3 5" id="KW-0418">Kinase</keyword>
<evidence type="ECO:0000313" key="8">
    <source>
        <dbReference type="Proteomes" id="UP000002019"/>
    </source>
</evidence>
<dbReference type="HOGENOM" id="CLU_076278_0_0_0"/>
<dbReference type="SUPFAM" id="SSF53633">
    <property type="entry name" value="Carbamate kinase-like"/>
    <property type="match status" value="1"/>
</dbReference>
<keyword evidence="2 5" id="KW-0808">Transferase</keyword>
<evidence type="ECO:0000256" key="3">
    <source>
        <dbReference type="ARBA" id="ARBA00022777"/>
    </source>
</evidence>
<dbReference type="OrthoDB" id="9766717at2"/>
<feature type="domain" description="Aspartate/glutamate/uridylate kinase" evidence="6">
    <location>
        <begin position="3"/>
        <end position="297"/>
    </location>
</feature>
<dbReference type="InterPro" id="IPR001048">
    <property type="entry name" value="Asp/Glu/Uridylate_kinase"/>
</dbReference>
<evidence type="ECO:0000313" key="7">
    <source>
        <dbReference type="EMBL" id="CAO80761.1"/>
    </source>
</evidence>
<organism evidence="7 8">
    <name type="scientific">Cloacimonas acidaminovorans (strain Evry)</name>
    <dbReference type="NCBI Taxonomy" id="459349"/>
    <lineage>
        <taxon>Bacteria</taxon>
        <taxon>Pseudomonadati</taxon>
        <taxon>Candidatus Cloacimonadota</taxon>
        <taxon>Candidatus Cloacimonadia</taxon>
        <taxon>Candidatus Cloacimonadales</taxon>
        <taxon>Candidatus Cloacimonadaceae</taxon>
        <taxon>Candidatus Cloacimonas</taxon>
    </lineage>
</organism>
<accession>B0VHE6</accession>
<dbReference type="PANTHER" id="PTHR30409">
    <property type="entry name" value="CARBAMATE KINASE"/>
    <property type="match status" value="1"/>
</dbReference>
<dbReference type="Pfam" id="PF00696">
    <property type="entry name" value="AA_kinase"/>
    <property type="match status" value="1"/>
</dbReference>
<dbReference type="Gene3D" id="3.40.1160.10">
    <property type="entry name" value="Acetylglutamate kinase-like"/>
    <property type="match status" value="1"/>
</dbReference>
<dbReference type="PIRSF" id="PIRSF000723">
    <property type="entry name" value="Carbamate_kin"/>
    <property type="match status" value="1"/>
</dbReference>
<dbReference type="EMBL" id="CU466930">
    <property type="protein sequence ID" value="CAO80761.1"/>
    <property type="molecule type" value="Genomic_DNA"/>
</dbReference>
<dbReference type="GO" id="GO:0008804">
    <property type="term" value="F:carbamate kinase activity"/>
    <property type="evidence" value="ECO:0007669"/>
    <property type="project" value="UniProtKB-UniRule"/>
</dbReference>
<protein>
    <recommendedName>
        <fullName evidence="4 5">Carbamate kinase</fullName>
    </recommendedName>
</protein>
<dbReference type="KEGG" id="caci:CLOAM0886"/>
<name>B0VHE6_CLOAI</name>
<dbReference type="NCBIfam" id="NF009007">
    <property type="entry name" value="PRK12352.1"/>
    <property type="match status" value="1"/>
</dbReference>
<comment type="similarity">
    <text evidence="1 5">Belongs to the carbamate kinase family.</text>
</comment>
<reference evidence="7 8" key="1">
    <citation type="journal article" date="2008" name="J. Bacteriol.">
        <title>'Candidatus Cloacamonas acidaminovorans': genome sequence reconstruction provides a first glimpse of a new bacterial division.</title>
        <authorList>
            <person name="Pelletier E."/>
            <person name="Kreimeyer A."/>
            <person name="Bocs S."/>
            <person name="Rouy Z."/>
            <person name="Gyapay G."/>
            <person name="Chouari R."/>
            <person name="Riviere D."/>
            <person name="Ganesan A."/>
            <person name="Daegelen P."/>
            <person name="Sghir A."/>
            <person name="Cohen G.N."/>
            <person name="Medigue C."/>
            <person name="Weissenbach J."/>
            <person name="Le Paslier D."/>
        </authorList>
    </citation>
    <scope>NUCLEOTIDE SEQUENCE [LARGE SCALE GENOMIC DNA]</scope>
    <source>
        <strain evidence="8">Evry</strain>
    </source>
</reference>
<dbReference type="PANTHER" id="PTHR30409:SF1">
    <property type="entry name" value="CARBAMATE KINASE-RELATED"/>
    <property type="match status" value="1"/>
</dbReference>
<evidence type="ECO:0000256" key="1">
    <source>
        <dbReference type="ARBA" id="ARBA00011066"/>
    </source>
</evidence>
<sequence length="314" mass="34082">MNKTAVLALGGNAIIKAGEKGTITQQFANTRESLSGIVELIKRGYHLSITHGNGPQVGNLLRQQEAGEKEGIPQLPLGVLNAATEGTMGYMIEQSLQNKLHKNGIKKRVITIISQVVVDKNDPSMLNPTKFVGSTYYTAQQAEELHQKLGWILKEDSGKGFRRVVPSPYPIQIIPAATIKELVDRGEIVIAVGGGGIPIYIEEDGTYEGVDAVIDKDFASSLLALEIKADLFVILTGVEKVSINYGKENQQDLDRMTVAEAKRYYAEKQFPAGSMGPKIKAAIDFLERGGSEVLITSIEKIVDAFEGKTGTRIV</sequence>
<dbReference type="RefSeq" id="WP_015424619.1">
    <property type="nucleotide sequence ID" value="NC_020449.1"/>
</dbReference>
<dbReference type="GO" id="GO:0005829">
    <property type="term" value="C:cytosol"/>
    <property type="evidence" value="ECO:0007669"/>
    <property type="project" value="TreeGrafter"/>
</dbReference>
<evidence type="ECO:0000256" key="5">
    <source>
        <dbReference type="PIRNR" id="PIRNR000723"/>
    </source>
</evidence>
<evidence type="ECO:0000256" key="2">
    <source>
        <dbReference type="ARBA" id="ARBA00022679"/>
    </source>
</evidence>
<dbReference type="InterPro" id="IPR036393">
    <property type="entry name" value="AceGlu_kinase-like_sf"/>
</dbReference>
<evidence type="ECO:0000259" key="6">
    <source>
        <dbReference type="Pfam" id="PF00696"/>
    </source>
</evidence>
<dbReference type="STRING" id="459349.CLOAM0886"/>
<dbReference type="AlphaFoldDB" id="B0VHE6"/>
<dbReference type="CDD" id="cd04235">
    <property type="entry name" value="AAK_CK"/>
    <property type="match status" value="1"/>
</dbReference>
<gene>
    <name evidence="7" type="primary">cpkA</name>
    <name evidence="7" type="ordered locus">CLOAM0886</name>
</gene>
<dbReference type="InterPro" id="IPR003964">
    <property type="entry name" value="Carb_kinase"/>
</dbReference>
<dbReference type="FunFam" id="3.40.1160.10:FF:000007">
    <property type="entry name" value="Carbamate kinase"/>
    <property type="match status" value="1"/>
</dbReference>
<dbReference type="PRINTS" id="PR01469">
    <property type="entry name" value="CARBMTKINASE"/>
</dbReference>